<protein>
    <submittedName>
        <fullName evidence="3">Uncharacterized protein LOC118761780</fullName>
    </submittedName>
</protein>
<keyword evidence="1" id="KW-0812">Transmembrane</keyword>
<dbReference type="AlphaFoldDB" id="A0A7E6ELI2"/>
<evidence type="ECO:0000256" key="1">
    <source>
        <dbReference type="SAM" id="Phobius"/>
    </source>
</evidence>
<keyword evidence="2" id="KW-1185">Reference proteome</keyword>
<keyword evidence="1" id="KW-0472">Membrane</keyword>
<sequence>MNSSQFYTAMTRFTRLYIPLTYCKQFYTPLFTYVSLALVWSWIHAIVHVALQPILHVASTEDGVHLQLASTKFCTLLLLPGVLITWQSRNMTVECRVEKRKLRTNLSDTAIIKNVPNNMLSRLKHPLLSFLEASLLLE</sequence>
<dbReference type="KEGG" id="osn:118761780"/>
<dbReference type="Proteomes" id="UP000515154">
    <property type="component" value="Unplaced"/>
</dbReference>
<evidence type="ECO:0000313" key="3">
    <source>
        <dbReference type="RefSeq" id="XP_036355825.1"/>
    </source>
</evidence>
<name>A0A7E6ELI2_9MOLL</name>
<evidence type="ECO:0000313" key="2">
    <source>
        <dbReference type="Proteomes" id="UP000515154"/>
    </source>
</evidence>
<keyword evidence="1" id="KW-1133">Transmembrane helix</keyword>
<reference evidence="3" key="1">
    <citation type="submission" date="2025-08" db="UniProtKB">
        <authorList>
            <consortium name="RefSeq"/>
        </authorList>
    </citation>
    <scope>IDENTIFICATION</scope>
</reference>
<accession>A0A7E6ELI2</accession>
<organism evidence="2 3">
    <name type="scientific">Octopus sinensis</name>
    <name type="common">East Asian common octopus</name>
    <dbReference type="NCBI Taxonomy" id="2607531"/>
    <lineage>
        <taxon>Eukaryota</taxon>
        <taxon>Metazoa</taxon>
        <taxon>Spiralia</taxon>
        <taxon>Lophotrochozoa</taxon>
        <taxon>Mollusca</taxon>
        <taxon>Cephalopoda</taxon>
        <taxon>Coleoidea</taxon>
        <taxon>Octopodiformes</taxon>
        <taxon>Octopoda</taxon>
        <taxon>Incirrata</taxon>
        <taxon>Octopodidae</taxon>
        <taxon>Octopus</taxon>
    </lineage>
</organism>
<proteinExistence type="predicted"/>
<feature type="transmembrane region" description="Helical" evidence="1">
    <location>
        <begin position="63"/>
        <end position="86"/>
    </location>
</feature>
<dbReference type="RefSeq" id="XP_036355825.1">
    <property type="nucleotide sequence ID" value="XM_036499932.1"/>
</dbReference>
<gene>
    <name evidence="3" type="primary">LOC118761780</name>
</gene>
<feature type="transmembrane region" description="Helical" evidence="1">
    <location>
        <begin position="30"/>
        <end position="51"/>
    </location>
</feature>